<organism evidence="7 8">
    <name type="scientific">Glossina austeni</name>
    <name type="common">Savannah tsetse fly</name>
    <dbReference type="NCBI Taxonomy" id="7395"/>
    <lineage>
        <taxon>Eukaryota</taxon>
        <taxon>Metazoa</taxon>
        <taxon>Ecdysozoa</taxon>
        <taxon>Arthropoda</taxon>
        <taxon>Hexapoda</taxon>
        <taxon>Insecta</taxon>
        <taxon>Pterygota</taxon>
        <taxon>Neoptera</taxon>
        <taxon>Endopterygota</taxon>
        <taxon>Diptera</taxon>
        <taxon>Brachycera</taxon>
        <taxon>Muscomorpha</taxon>
        <taxon>Hippoboscoidea</taxon>
        <taxon>Glossinidae</taxon>
        <taxon>Glossina</taxon>
    </lineage>
</organism>
<keyword evidence="3 5" id="KW-1133">Transmembrane helix</keyword>
<feature type="transmembrane region" description="Helical" evidence="5">
    <location>
        <begin position="518"/>
        <end position="537"/>
    </location>
</feature>
<dbReference type="EnsemblMetazoa" id="GAUT030484-RA">
    <property type="protein sequence ID" value="GAUT030484-PA"/>
    <property type="gene ID" value="GAUT030484"/>
</dbReference>
<feature type="transmembrane region" description="Helical" evidence="5">
    <location>
        <begin position="173"/>
        <end position="192"/>
    </location>
</feature>
<dbReference type="STRING" id="7395.A0A1A9V9X7"/>
<evidence type="ECO:0000313" key="8">
    <source>
        <dbReference type="Proteomes" id="UP000078200"/>
    </source>
</evidence>
<feature type="transmembrane region" description="Helical" evidence="5">
    <location>
        <begin position="199"/>
        <end position="219"/>
    </location>
</feature>
<evidence type="ECO:0000256" key="1">
    <source>
        <dbReference type="ARBA" id="ARBA00004141"/>
    </source>
</evidence>
<dbReference type="InterPro" id="IPR005829">
    <property type="entry name" value="Sugar_transporter_CS"/>
</dbReference>
<dbReference type="InterPro" id="IPR005828">
    <property type="entry name" value="MFS_sugar_transport-like"/>
</dbReference>
<dbReference type="GO" id="GO:0016020">
    <property type="term" value="C:membrane"/>
    <property type="evidence" value="ECO:0007669"/>
    <property type="project" value="UniProtKB-SubCell"/>
</dbReference>
<keyword evidence="4 5" id="KW-0472">Membrane</keyword>
<dbReference type="GO" id="GO:0022857">
    <property type="term" value="F:transmembrane transporter activity"/>
    <property type="evidence" value="ECO:0007669"/>
    <property type="project" value="InterPro"/>
</dbReference>
<feature type="domain" description="Major facilitator superfamily (MFS) profile" evidence="6">
    <location>
        <begin position="116"/>
        <end position="568"/>
    </location>
</feature>
<comment type="subcellular location">
    <subcellularLocation>
        <location evidence="1">Membrane</location>
        <topology evidence="1">Multi-pass membrane protein</topology>
    </subcellularLocation>
</comment>
<feature type="transmembrane region" description="Helical" evidence="5">
    <location>
        <begin position="424"/>
        <end position="450"/>
    </location>
</feature>
<feature type="transmembrane region" description="Helical" evidence="5">
    <location>
        <begin position="280"/>
        <end position="301"/>
    </location>
</feature>
<dbReference type="VEuPathDB" id="VectorBase:GAUT030484"/>
<feature type="transmembrane region" description="Helical" evidence="5">
    <location>
        <begin position="307"/>
        <end position="328"/>
    </location>
</feature>
<evidence type="ECO:0000259" key="6">
    <source>
        <dbReference type="PROSITE" id="PS50850"/>
    </source>
</evidence>
<evidence type="ECO:0000256" key="3">
    <source>
        <dbReference type="ARBA" id="ARBA00022989"/>
    </source>
</evidence>
<evidence type="ECO:0000256" key="5">
    <source>
        <dbReference type="SAM" id="Phobius"/>
    </source>
</evidence>
<dbReference type="PROSITE" id="PS50850">
    <property type="entry name" value="MFS"/>
    <property type="match status" value="1"/>
</dbReference>
<dbReference type="SUPFAM" id="SSF103473">
    <property type="entry name" value="MFS general substrate transporter"/>
    <property type="match status" value="1"/>
</dbReference>
<keyword evidence="8" id="KW-1185">Reference proteome</keyword>
<dbReference type="Proteomes" id="UP000078200">
    <property type="component" value="Unassembled WGS sequence"/>
</dbReference>
<dbReference type="Pfam" id="PF00083">
    <property type="entry name" value="Sugar_tr"/>
    <property type="match status" value="2"/>
</dbReference>
<evidence type="ECO:0000256" key="4">
    <source>
        <dbReference type="ARBA" id="ARBA00023136"/>
    </source>
</evidence>
<dbReference type="PANTHER" id="PTHR24064">
    <property type="entry name" value="SOLUTE CARRIER FAMILY 22 MEMBER"/>
    <property type="match status" value="1"/>
</dbReference>
<accession>A0A1A9V9X7</accession>
<evidence type="ECO:0000313" key="7">
    <source>
        <dbReference type="EnsemblMetazoa" id="GAUT030484-PA"/>
    </source>
</evidence>
<dbReference type="AlphaFoldDB" id="A0A1A9V9X7"/>
<keyword evidence="2 5" id="KW-0812">Transmembrane</keyword>
<feature type="transmembrane region" description="Helical" evidence="5">
    <location>
        <begin position="225"/>
        <end position="247"/>
    </location>
</feature>
<dbReference type="PROSITE" id="PS00216">
    <property type="entry name" value="SUGAR_TRANSPORT_1"/>
    <property type="match status" value="1"/>
</dbReference>
<dbReference type="Gene3D" id="1.20.1250.20">
    <property type="entry name" value="MFS general substrate transporter like domains"/>
    <property type="match status" value="1"/>
</dbReference>
<feature type="transmembrane region" description="Helical" evidence="5">
    <location>
        <begin position="544"/>
        <end position="563"/>
    </location>
</feature>
<dbReference type="InterPro" id="IPR036259">
    <property type="entry name" value="MFS_trans_sf"/>
</dbReference>
<feature type="transmembrane region" description="Helical" evidence="5">
    <location>
        <begin position="457"/>
        <end position="480"/>
    </location>
</feature>
<evidence type="ECO:0000256" key="2">
    <source>
        <dbReference type="ARBA" id="ARBA00022692"/>
    </source>
</evidence>
<name>A0A1A9V9X7_GLOAU</name>
<sequence>MSVNKIFYMSDSHQDEEVQEEEIFKENAYNLRSTCTMDFDDMLAKLGEFGRFQKILFISMIPFSCFLAFVYFSQIFLTLIPEEYWCNVPELEGLTMAERLSLAIPKIDGEYSKCLVYDVNFTELLLNNISFANASWPTRTCYAGWHYNYTYIPYISLASERDWVCERAVLATYAQSLFFLGAIMGGLLFGWWADRYGRIPSLIACNLMGCAAGIITAYVQNFWQFAVVRFLMGFAFDNCFTMMYILGKVVEIKKVLRKTATCMLNFLTVLEYVGPRYRTLVFNLSFALFFTTAACLLPWLAYYLANWRLFALITSAPLVLAIFTFLILPESARWLISQGQIETAIKILQKMEKSNDSQIQPELYERFAHSCLNSLQENYDHHYRYSLWDIFKTPRLRCNFALMIIIWLSITLIFDVHVRNVNSLGLNVFLTFSLLCFTELPANTLLALTLDKFGRRWWFCLSLITSGLLSFFASSVPLGLCSASLAVAGRFFVNISYNVGSQYAAEILPTVVRAQGLAFIHLMGYVALMVAPFVAYLSNISETLPLVVLGFLGIISGLLSLFLPETLNRDLPETLHDGEVYGKKQ</sequence>
<feature type="transmembrane region" description="Helical" evidence="5">
    <location>
        <begin position="55"/>
        <end position="80"/>
    </location>
</feature>
<protein>
    <recommendedName>
        <fullName evidence="6">Major facilitator superfamily (MFS) profile domain-containing protein</fullName>
    </recommendedName>
</protein>
<feature type="transmembrane region" description="Helical" evidence="5">
    <location>
        <begin position="400"/>
        <end position="418"/>
    </location>
</feature>
<reference evidence="7" key="1">
    <citation type="submission" date="2020-05" db="UniProtKB">
        <authorList>
            <consortium name="EnsemblMetazoa"/>
        </authorList>
    </citation>
    <scope>IDENTIFICATION</scope>
    <source>
        <strain evidence="7">TTRI</strain>
    </source>
</reference>
<dbReference type="InterPro" id="IPR020846">
    <property type="entry name" value="MFS_dom"/>
</dbReference>
<proteinExistence type="predicted"/>